<dbReference type="AlphaFoldDB" id="A0A9R1VPQ1"/>
<dbReference type="Proteomes" id="UP000235145">
    <property type="component" value="Unassembled WGS sequence"/>
</dbReference>
<reference evidence="4 5" key="1">
    <citation type="journal article" date="2017" name="Nat. Commun.">
        <title>Genome assembly with in vitro proximity ligation data and whole-genome triplication in lettuce.</title>
        <authorList>
            <person name="Reyes-Chin-Wo S."/>
            <person name="Wang Z."/>
            <person name="Yang X."/>
            <person name="Kozik A."/>
            <person name="Arikit S."/>
            <person name="Song C."/>
            <person name="Xia L."/>
            <person name="Froenicke L."/>
            <person name="Lavelle D.O."/>
            <person name="Truco M.J."/>
            <person name="Xia R."/>
            <person name="Zhu S."/>
            <person name="Xu C."/>
            <person name="Xu H."/>
            <person name="Xu X."/>
            <person name="Cox K."/>
            <person name="Korf I."/>
            <person name="Meyers B.C."/>
            <person name="Michelmore R.W."/>
        </authorList>
    </citation>
    <scope>NUCLEOTIDE SEQUENCE [LARGE SCALE GENOMIC DNA]</scope>
    <source>
        <strain evidence="5">cv. Salinas</strain>
        <tissue evidence="4">Seedlings</tissue>
    </source>
</reference>
<dbReference type="PANTHER" id="PTHR31973">
    <property type="entry name" value="POLYPROTEIN, PUTATIVE-RELATED"/>
    <property type="match status" value="1"/>
</dbReference>
<comment type="caution">
    <text evidence="4">The sequence shown here is derived from an EMBL/GenBank/DDBJ whole genome shotgun (WGS) entry which is preliminary data.</text>
</comment>
<keyword evidence="1" id="KW-0815">Transposition</keyword>
<sequence length="505" mass="58272">MAVLQETVARRRRDRTAPHDFVVLRFWEHSVSRELNRKKHCKREVGSCSRKLDLNHPVNYVVDQSHVIDVDKSHGHSKGVDEHGILNKQTKTIGNDIVHEELEVIQSDDCRFVGFHEDERKRMLKEMSKSTTCSHGEIYLKPCRVGQSFKTKKEDKGEIWRCCGWCPSTRSKVKCKGKNRPNENQDWLVKTVQDAHKCLQTGSVKACTSKYLANLIVPQIHSNPRIPIKALHEELCNKLELGMSTQKVARAKQMVECVISGDYQLQYGYLRNYASELQNTNPGTTVRIDVYPEACLSTTTRTFRRIYVCLCALKLGFKFGLRDFLGVDGEDLEFGANSNFTFISDRQRGIIPAIANVLPNAKHRFCLRHIQENMKKQWKGKELIVKVWEYGKATTLNHFKYAMDDLKKINDEAHSWLCKIPAKTWSKSHLNGRAHTDYLLNNLCEVFKAKIDEGKDKPIITCLEYIREYLMKRICVVQKEIDKCQWELSTTATIILEEIKIEAAK</sequence>
<dbReference type="GO" id="GO:0006313">
    <property type="term" value="P:DNA transposition"/>
    <property type="evidence" value="ECO:0007669"/>
    <property type="project" value="InterPro"/>
</dbReference>
<dbReference type="EMBL" id="NBSK02000004">
    <property type="protein sequence ID" value="KAJ0209013.1"/>
    <property type="molecule type" value="Genomic_DNA"/>
</dbReference>
<evidence type="ECO:0008006" key="6">
    <source>
        <dbReference type="Google" id="ProtNLM"/>
    </source>
</evidence>
<dbReference type="PROSITE" id="PS01007">
    <property type="entry name" value="TRANSPOSASE_MUTATOR"/>
    <property type="match status" value="1"/>
</dbReference>
<evidence type="ECO:0000313" key="5">
    <source>
        <dbReference type="Proteomes" id="UP000235145"/>
    </source>
</evidence>
<accession>A0A9R1VPQ1</accession>
<evidence type="ECO:0000256" key="3">
    <source>
        <dbReference type="ARBA" id="ARBA00023172"/>
    </source>
</evidence>
<keyword evidence="5" id="KW-1185">Reference proteome</keyword>
<proteinExistence type="predicted"/>
<dbReference type="InterPro" id="IPR001207">
    <property type="entry name" value="Transposase_mutator"/>
</dbReference>
<evidence type="ECO:0000313" key="4">
    <source>
        <dbReference type="EMBL" id="KAJ0209013.1"/>
    </source>
</evidence>
<protein>
    <recommendedName>
        <fullName evidence="6">MULE transposase domain-containing protein</fullName>
    </recommendedName>
</protein>
<name>A0A9R1VPQ1_LACSA</name>
<evidence type="ECO:0000256" key="1">
    <source>
        <dbReference type="ARBA" id="ARBA00022578"/>
    </source>
</evidence>
<dbReference type="PANTHER" id="PTHR31973:SF190">
    <property type="entry name" value="MULE TRANSPOSASE DOMAIN-CONTAINING PROTEIN"/>
    <property type="match status" value="1"/>
</dbReference>
<dbReference type="GO" id="GO:0003677">
    <property type="term" value="F:DNA binding"/>
    <property type="evidence" value="ECO:0007669"/>
    <property type="project" value="UniProtKB-KW"/>
</dbReference>
<organism evidence="4 5">
    <name type="scientific">Lactuca sativa</name>
    <name type="common">Garden lettuce</name>
    <dbReference type="NCBI Taxonomy" id="4236"/>
    <lineage>
        <taxon>Eukaryota</taxon>
        <taxon>Viridiplantae</taxon>
        <taxon>Streptophyta</taxon>
        <taxon>Embryophyta</taxon>
        <taxon>Tracheophyta</taxon>
        <taxon>Spermatophyta</taxon>
        <taxon>Magnoliopsida</taxon>
        <taxon>eudicotyledons</taxon>
        <taxon>Gunneridae</taxon>
        <taxon>Pentapetalae</taxon>
        <taxon>asterids</taxon>
        <taxon>campanulids</taxon>
        <taxon>Asterales</taxon>
        <taxon>Asteraceae</taxon>
        <taxon>Cichorioideae</taxon>
        <taxon>Cichorieae</taxon>
        <taxon>Lactucinae</taxon>
        <taxon>Lactuca</taxon>
    </lineage>
</organism>
<gene>
    <name evidence="4" type="ORF">LSAT_V11C400187450</name>
</gene>
<keyword evidence="2" id="KW-0238">DNA-binding</keyword>
<dbReference type="GO" id="GO:0004803">
    <property type="term" value="F:transposase activity"/>
    <property type="evidence" value="ECO:0007669"/>
    <property type="project" value="InterPro"/>
</dbReference>
<keyword evidence="3" id="KW-0233">DNA recombination</keyword>
<evidence type="ECO:0000256" key="2">
    <source>
        <dbReference type="ARBA" id="ARBA00023125"/>
    </source>
</evidence>